<accession>A0A543P0U2</accession>
<dbReference type="EMBL" id="VFQE01000002">
    <property type="protein sequence ID" value="TQN37744.1"/>
    <property type="molecule type" value="Genomic_DNA"/>
</dbReference>
<evidence type="ECO:0008006" key="3">
    <source>
        <dbReference type="Google" id="ProtNLM"/>
    </source>
</evidence>
<dbReference type="Proteomes" id="UP000319865">
    <property type="component" value="Unassembled WGS sequence"/>
</dbReference>
<evidence type="ECO:0000313" key="1">
    <source>
        <dbReference type="EMBL" id="TQN37744.1"/>
    </source>
</evidence>
<dbReference type="OrthoDB" id="9997031at2"/>
<keyword evidence="2" id="KW-1185">Reference proteome</keyword>
<dbReference type="AlphaFoldDB" id="A0A543P0U2"/>
<reference evidence="1 2" key="1">
    <citation type="submission" date="2019-06" db="EMBL/GenBank/DDBJ databases">
        <title>Sequencing the genomes of 1000 actinobacteria strains.</title>
        <authorList>
            <person name="Klenk H.-P."/>
        </authorList>
    </citation>
    <scope>NUCLEOTIDE SEQUENCE [LARGE SCALE GENOMIC DNA]</scope>
    <source>
        <strain evidence="1 2">DSM 46837</strain>
    </source>
</reference>
<protein>
    <recommendedName>
        <fullName evidence="3">Excreted virulence factor EspC (Type VII ESX diderm)</fullName>
    </recommendedName>
</protein>
<name>A0A543P0U2_9ACTN</name>
<proteinExistence type="predicted"/>
<comment type="caution">
    <text evidence="1">The sequence shown here is derived from an EMBL/GenBank/DDBJ whole genome shotgun (WGS) entry which is preliminary data.</text>
</comment>
<organism evidence="1 2">
    <name type="scientific">Blastococcus colisei</name>
    <dbReference type="NCBI Taxonomy" id="1564162"/>
    <lineage>
        <taxon>Bacteria</taxon>
        <taxon>Bacillati</taxon>
        <taxon>Actinomycetota</taxon>
        <taxon>Actinomycetes</taxon>
        <taxon>Geodermatophilales</taxon>
        <taxon>Geodermatophilaceae</taxon>
        <taxon>Blastococcus</taxon>
    </lineage>
</organism>
<dbReference type="RefSeq" id="WP_142027665.1">
    <property type="nucleotide sequence ID" value="NZ_VFQE01000002.1"/>
</dbReference>
<gene>
    <name evidence="1" type="ORF">FHU33_4410</name>
</gene>
<evidence type="ECO:0000313" key="2">
    <source>
        <dbReference type="Proteomes" id="UP000319865"/>
    </source>
</evidence>
<sequence>MTSPSPPDVVVVQPAAVTALAVELTGLAAELLDDADGCREAAGSLSAALEGNQGWTAGAAATAWARLEEVLAEQTTALSRTLAAAVEAYLDEDARIAGRIGDGRRPPR</sequence>